<reference evidence="9" key="1">
    <citation type="journal article" date="2020" name="Stud. Mycol.">
        <title>101 Dothideomycetes genomes: a test case for predicting lifestyles and emergence of pathogens.</title>
        <authorList>
            <person name="Haridas S."/>
            <person name="Albert R."/>
            <person name="Binder M."/>
            <person name="Bloem J."/>
            <person name="Labutti K."/>
            <person name="Salamov A."/>
            <person name="Andreopoulos B."/>
            <person name="Baker S."/>
            <person name="Barry K."/>
            <person name="Bills G."/>
            <person name="Bluhm B."/>
            <person name="Cannon C."/>
            <person name="Castanera R."/>
            <person name="Culley D."/>
            <person name="Daum C."/>
            <person name="Ezra D."/>
            <person name="Gonzalez J."/>
            <person name="Henrissat B."/>
            <person name="Kuo A."/>
            <person name="Liang C."/>
            <person name="Lipzen A."/>
            <person name="Lutzoni F."/>
            <person name="Magnuson J."/>
            <person name="Mondo S."/>
            <person name="Nolan M."/>
            <person name="Ohm R."/>
            <person name="Pangilinan J."/>
            <person name="Park H.-J."/>
            <person name="Ramirez L."/>
            <person name="Alfaro M."/>
            <person name="Sun H."/>
            <person name="Tritt A."/>
            <person name="Yoshinaga Y."/>
            <person name="Zwiers L.-H."/>
            <person name="Turgeon B."/>
            <person name="Goodwin S."/>
            <person name="Spatafora J."/>
            <person name="Crous P."/>
            <person name="Grigoriev I."/>
        </authorList>
    </citation>
    <scope>NUCLEOTIDE SEQUENCE</scope>
    <source>
        <strain evidence="9">CBS 262.69</strain>
    </source>
</reference>
<evidence type="ECO:0000256" key="8">
    <source>
        <dbReference type="SAM" id="MobiDB-lite"/>
    </source>
</evidence>
<protein>
    <recommendedName>
        <fullName evidence="11">Rsm22-domain-containing protein</fullName>
    </recommendedName>
</protein>
<dbReference type="GO" id="GO:0003735">
    <property type="term" value="F:structural constituent of ribosome"/>
    <property type="evidence" value="ECO:0007669"/>
    <property type="project" value="TreeGrafter"/>
</dbReference>
<evidence type="ECO:0000256" key="1">
    <source>
        <dbReference type="ARBA" id="ARBA00004173"/>
    </source>
</evidence>
<keyword evidence="2" id="KW-0479">Metal-binding</keyword>
<dbReference type="InterPro" id="IPR052571">
    <property type="entry name" value="Mt_RNA_Methyltransferase"/>
</dbReference>
<evidence type="ECO:0000313" key="9">
    <source>
        <dbReference type="EMBL" id="KAF2397334.1"/>
    </source>
</evidence>
<keyword evidence="10" id="KW-1185">Reference proteome</keyword>
<dbReference type="GO" id="GO:0008168">
    <property type="term" value="F:methyltransferase activity"/>
    <property type="evidence" value="ECO:0007669"/>
    <property type="project" value="InterPro"/>
</dbReference>
<dbReference type="Gene3D" id="3.40.50.150">
    <property type="entry name" value="Vaccinia Virus protein VP39"/>
    <property type="match status" value="1"/>
</dbReference>
<dbReference type="InterPro" id="IPR015324">
    <property type="entry name" value="Ribosomal_Rsm22-like"/>
</dbReference>
<dbReference type="GO" id="GO:0006412">
    <property type="term" value="P:translation"/>
    <property type="evidence" value="ECO:0007669"/>
    <property type="project" value="InterPro"/>
</dbReference>
<evidence type="ECO:0000313" key="10">
    <source>
        <dbReference type="Proteomes" id="UP000799640"/>
    </source>
</evidence>
<sequence>MLAARASPSICPSCRLQLLVARCPVQRRIAVGVRHVSALAASDRAVRRGVSQHSALPQRRHAHATHARREQHTADTGTTQSGDELVVPAAMLEAAARRARNRFGDSLPEGFLTEKELLVYERLFGPPVGVVPEGWAEEEAVNERDTILLREAEDGVLEEVDYAVIRDGQEMHAADLAAEIQAEMDTANRVYEDVIKAEGINEPEPPPLEEEQPTDDIDDEHWPGDDYIRTHPYTLTGRFATSPSTLQFPRSTFTQPISALLAGIPTKHLITASQNALGGPGLPYSPSTPRISRTMPQKPLGLLAGQPHLSKMEADVFLAAVMPQTYASVMTVLVELRRRLGAEWLRGLLEKEGGPLVLDAGAGGASALAWRDVLRAEWVGMHPSTGTEPAPPAPLGRATVVTTSATLRHRAAHLLENTSFIPRLPDAVQADHADGANPRKTYDVVIAAHALWIVREEYQRRKVVDALWSLVNPDGGVLVVLEKGVPRGFEVVAGARDILRKKMDPNAARSVQWEGEEERPDRGMIVAPCTNAAQCPLYPVPGISLGRKDWCAFSQRYARPGFLQKVLGAKSRNFDDVEFSYVAVRRGRELGDEGVVQGEGATERAFEGYGVRVGREGEEGEGEAAGNEAEAEVTEPASSVADADAAPHPLTLPRAIWPPLKRRGHILLDLCTPSGTLERWLVSRRCGKQAFRDARKARWGDLWGVRHVARG</sequence>
<dbReference type="PANTHER" id="PTHR13184">
    <property type="entry name" value="37S RIBOSOMAL PROTEIN S22"/>
    <property type="match status" value="1"/>
</dbReference>
<dbReference type="EMBL" id="ML996703">
    <property type="protein sequence ID" value="KAF2397334.1"/>
    <property type="molecule type" value="Genomic_DNA"/>
</dbReference>
<evidence type="ECO:0000256" key="6">
    <source>
        <dbReference type="ARBA" id="ARBA00023128"/>
    </source>
</evidence>
<accession>A0A6G1HN47</accession>
<dbReference type="SUPFAM" id="SSF53335">
    <property type="entry name" value="S-adenosyl-L-methionine-dependent methyltransferases"/>
    <property type="match status" value="1"/>
</dbReference>
<keyword evidence="3" id="KW-0809">Transit peptide</keyword>
<proteinExistence type="predicted"/>
<organism evidence="9 10">
    <name type="scientific">Trichodelitschia bisporula</name>
    <dbReference type="NCBI Taxonomy" id="703511"/>
    <lineage>
        <taxon>Eukaryota</taxon>
        <taxon>Fungi</taxon>
        <taxon>Dikarya</taxon>
        <taxon>Ascomycota</taxon>
        <taxon>Pezizomycotina</taxon>
        <taxon>Dothideomycetes</taxon>
        <taxon>Dothideomycetes incertae sedis</taxon>
        <taxon>Phaeotrichales</taxon>
        <taxon>Phaeotrichaceae</taxon>
        <taxon>Trichodelitschia</taxon>
    </lineage>
</organism>
<keyword evidence="4" id="KW-0408">Iron</keyword>
<evidence type="ECO:0000256" key="2">
    <source>
        <dbReference type="ARBA" id="ARBA00022723"/>
    </source>
</evidence>
<evidence type="ECO:0000256" key="7">
    <source>
        <dbReference type="ARBA" id="ARBA00045681"/>
    </source>
</evidence>
<dbReference type="Proteomes" id="UP000799640">
    <property type="component" value="Unassembled WGS sequence"/>
</dbReference>
<feature type="region of interest" description="Disordered" evidence="8">
    <location>
        <begin position="47"/>
        <end position="83"/>
    </location>
</feature>
<name>A0A6G1HN47_9PEZI</name>
<evidence type="ECO:0000256" key="4">
    <source>
        <dbReference type="ARBA" id="ARBA00023004"/>
    </source>
</evidence>
<keyword evidence="5" id="KW-0411">Iron-sulfur</keyword>
<dbReference type="PANTHER" id="PTHR13184:SF5">
    <property type="entry name" value="METHYLTRANSFERASE-LIKE PROTEIN 17, MITOCHONDRIAL"/>
    <property type="match status" value="1"/>
</dbReference>
<dbReference type="GO" id="GO:0046872">
    <property type="term" value="F:metal ion binding"/>
    <property type="evidence" value="ECO:0007669"/>
    <property type="project" value="UniProtKB-KW"/>
</dbReference>
<comment type="subcellular location">
    <subcellularLocation>
        <location evidence="1">Mitochondrion</location>
    </subcellularLocation>
</comment>
<dbReference type="Pfam" id="PF09243">
    <property type="entry name" value="Rsm22"/>
    <property type="match status" value="1"/>
</dbReference>
<gene>
    <name evidence="9" type="ORF">EJ06DRAFT_550891</name>
</gene>
<keyword evidence="6" id="KW-0496">Mitochondrion</keyword>
<dbReference type="GO" id="GO:0051536">
    <property type="term" value="F:iron-sulfur cluster binding"/>
    <property type="evidence" value="ECO:0007669"/>
    <property type="project" value="UniProtKB-KW"/>
</dbReference>
<dbReference type="GO" id="GO:0005763">
    <property type="term" value="C:mitochondrial small ribosomal subunit"/>
    <property type="evidence" value="ECO:0007669"/>
    <property type="project" value="TreeGrafter"/>
</dbReference>
<dbReference type="AlphaFoldDB" id="A0A6G1HN47"/>
<dbReference type="InterPro" id="IPR029063">
    <property type="entry name" value="SAM-dependent_MTases_sf"/>
</dbReference>
<evidence type="ECO:0008006" key="11">
    <source>
        <dbReference type="Google" id="ProtNLM"/>
    </source>
</evidence>
<evidence type="ECO:0000256" key="5">
    <source>
        <dbReference type="ARBA" id="ARBA00023014"/>
    </source>
</evidence>
<comment type="function">
    <text evidence="7">Mitochondrial ribosome (mitoribosome) assembly factor. Binds at the interface of the head and body domains of the mitochondrial small ribosomal subunit (mt-SSU), occluding the mRNA channel and preventing compaction of the head domain towards the body. Probable inactive methyltransferase: retains the characteristic folding and ability to bind S-adenosyl-L-methionine, but it probably lost its methyltransferase activity.</text>
</comment>
<evidence type="ECO:0000256" key="3">
    <source>
        <dbReference type="ARBA" id="ARBA00022946"/>
    </source>
</evidence>
<dbReference type="OrthoDB" id="421327at2759"/>